<dbReference type="SUPFAM" id="SSF52499">
    <property type="entry name" value="Isochorismatase-like hydrolases"/>
    <property type="match status" value="1"/>
</dbReference>
<evidence type="ECO:0000313" key="5">
    <source>
        <dbReference type="Proteomes" id="UP000077248"/>
    </source>
</evidence>
<comment type="similarity">
    <text evidence="1">Belongs to the isochorismatase family.</text>
</comment>
<evidence type="ECO:0000256" key="2">
    <source>
        <dbReference type="ARBA" id="ARBA00022801"/>
    </source>
</evidence>
<dbReference type="EMBL" id="KV441471">
    <property type="protein sequence ID" value="OAG24830.1"/>
    <property type="molecule type" value="Genomic_DNA"/>
</dbReference>
<accession>A0A177E097</accession>
<dbReference type="PANTHER" id="PTHR43540:SF16">
    <property type="entry name" value="ISOCHORISMATASE-LIKE DOMAIN-CONTAINING PROTEIN"/>
    <property type="match status" value="1"/>
</dbReference>
<dbReference type="Pfam" id="PF00857">
    <property type="entry name" value="Isochorismatase"/>
    <property type="match status" value="1"/>
</dbReference>
<dbReference type="RefSeq" id="XP_018390251.1">
    <property type="nucleotide sequence ID" value="XM_018529583.1"/>
</dbReference>
<dbReference type="GeneID" id="29115177"/>
<dbReference type="Gene3D" id="3.40.50.850">
    <property type="entry name" value="Isochorismatase-like"/>
    <property type="match status" value="1"/>
</dbReference>
<protein>
    <submittedName>
        <fullName evidence="4">Isochorismatase hydrolase</fullName>
    </submittedName>
</protein>
<dbReference type="InterPro" id="IPR036380">
    <property type="entry name" value="Isochorismatase-like_sf"/>
</dbReference>
<name>A0A177E097_ALTAL</name>
<proteinExistence type="inferred from homology"/>
<dbReference type="STRING" id="5599.A0A177E097"/>
<organism evidence="4 5">
    <name type="scientific">Alternaria alternata</name>
    <name type="common">Alternaria rot fungus</name>
    <name type="synonym">Torula alternata</name>
    <dbReference type="NCBI Taxonomy" id="5599"/>
    <lineage>
        <taxon>Eukaryota</taxon>
        <taxon>Fungi</taxon>
        <taxon>Dikarya</taxon>
        <taxon>Ascomycota</taxon>
        <taxon>Pezizomycotina</taxon>
        <taxon>Dothideomycetes</taxon>
        <taxon>Pleosporomycetidae</taxon>
        <taxon>Pleosporales</taxon>
        <taxon>Pleosporineae</taxon>
        <taxon>Pleosporaceae</taxon>
        <taxon>Alternaria</taxon>
        <taxon>Alternaria sect. Alternaria</taxon>
        <taxon>Alternaria alternata complex</taxon>
    </lineage>
</organism>
<dbReference type="PANTHER" id="PTHR43540">
    <property type="entry name" value="PEROXYUREIDOACRYLATE/UREIDOACRYLATE AMIDOHYDROLASE-RELATED"/>
    <property type="match status" value="1"/>
</dbReference>
<dbReference type="CDD" id="cd00431">
    <property type="entry name" value="cysteine_hydrolases"/>
    <property type="match status" value="1"/>
</dbReference>
<feature type="domain" description="Isochorismatase-like" evidence="3">
    <location>
        <begin position="13"/>
        <end position="189"/>
    </location>
</feature>
<evidence type="ECO:0000313" key="4">
    <source>
        <dbReference type="EMBL" id="OAG24830.1"/>
    </source>
</evidence>
<dbReference type="InterPro" id="IPR000868">
    <property type="entry name" value="Isochorismatase-like_dom"/>
</dbReference>
<dbReference type="GO" id="GO:0016787">
    <property type="term" value="F:hydrolase activity"/>
    <property type="evidence" value="ECO:0007669"/>
    <property type="project" value="UniProtKB-KW"/>
</dbReference>
<dbReference type="AlphaFoldDB" id="A0A177E097"/>
<dbReference type="OMA" id="QCLECTA"/>
<dbReference type="InterPro" id="IPR050272">
    <property type="entry name" value="Isochorismatase-like_hydrls"/>
</dbReference>
<dbReference type="VEuPathDB" id="FungiDB:CC77DRAFT_1091712"/>
<reference evidence="4 5" key="1">
    <citation type="submission" date="2016-05" db="EMBL/GenBank/DDBJ databases">
        <title>Comparative analysis of secretome profiles of manganese(II)-oxidizing ascomycete fungi.</title>
        <authorList>
            <consortium name="DOE Joint Genome Institute"/>
            <person name="Zeiner C.A."/>
            <person name="Purvine S.O."/>
            <person name="Zink E.M."/>
            <person name="Wu S."/>
            <person name="Pasa-Tolic L."/>
            <person name="Chaput D.L."/>
            <person name="Haridas S."/>
            <person name="Grigoriev I.V."/>
            <person name="Santelli C.M."/>
            <person name="Hansel C.M."/>
        </authorList>
    </citation>
    <scope>NUCLEOTIDE SEQUENCE [LARGE SCALE GENOMIC DNA]</scope>
    <source>
        <strain evidence="4 5">SRC1lrK2f</strain>
    </source>
</reference>
<dbReference type="KEGG" id="aalt:CC77DRAFT_1091712"/>
<keyword evidence="5" id="KW-1185">Reference proteome</keyword>
<dbReference type="Proteomes" id="UP000077248">
    <property type="component" value="Unassembled WGS sequence"/>
</dbReference>
<sequence length="224" mass="24878">MASPSSSSPVDRTALVLIDVYNEFLHPEGKINPFVSESMAKTNTLDHLQEVVKAARKAGIPIYYSLHQQWKEGNYQGWLHMNPTTSGMSQHRLLQEGSWGAEIYPGLEPDVFGNKDVVVSKHWNSSGFANTDLDYQLHQREITHLVMAGMIASTCLESTARYGRELGYHVTILSDATAGHSPAYHDAGKNLVWPLIVDEVKTVGQWAESLEEDAKKDNQVKSGL</sequence>
<keyword evidence="2 4" id="KW-0378">Hydrolase</keyword>
<gene>
    <name evidence="4" type="ORF">CC77DRAFT_1091712</name>
</gene>
<evidence type="ECO:0000256" key="1">
    <source>
        <dbReference type="ARBA" id="ARBA00006336"/>
    </source>
</evidence>
<evidence type="ECO:0000259" key="3">
    <source>
        <dbReference type="Pfam" id="PF00857"/>
    </source>
</evidence>